<reference evidence="1 2" key="1">
    <citation type="submission" date="2019-08" db="EMBL/GenBank/DDBJ databases">
        <title>The genome of the soybean aphid Biotype 1, its phylome, world population structure and adaptation to the North American continent.</title>
        <authorList>
            <person name="Giordano R."/>
            <person name="Donthu R.K."/>
            <person name="Hernandez A.G."/>
            <person name="Wright C.L."/>
            <person name="Zimin A.V."/>
        </authorList>
    </citation>
    <scope>NUCLEOTIDE SEQUENCE [LARGE SCALE GENOMIC DNA]</scope>
    <source>
        <tissue evidence="1">Whole aphids</tissue>
    </source>
</reference>
<accession>A0A6G0TIR9</accession>
<dbReference type="EMBL" id="VYZN01000038">
    <property type="protein sequence ID" value="KAE9532598.1"/>
    <property type="molecule type" value="Genomic_DNA"/>
</dbReference>
<proteinExistence type="predicted"/>
<keyword evidence="2" id="KW-1185">Reference proteome</keyword>
<protein>
    <submittedName>
        <fullName evidence="1">Uncharacterized protein</fullName>
    </submittedName>
</protein>
<dbReference type="Proteomes" id="UP000475862">
    <property type="component" value="Unassembled WGS sequence"/>
</dbReference>
<sequence length="246" mass="28695">MDLFGTYKNQNECRMTYICNRTLAGSTFMNPLLCICKNCLNNMKLFRTKRKIRHPNLSPPPIITPQKTMEVVELQNNDVLKTTFKENYTIKQAKTKIFPTYHMVPNYRTVIKNQSYKSRIKGHYATELKLLVYHLDIVLRGERKDRYLPTLRNSSVSYSGRIEKRQAISLPDILILLLFNQACAICVNVASSSLSFNFLNSLEAKSTRFILKYIIKDNKFKKCYLIFTNTYPSRESSFLRTLRADS</sequence>
<evidence type="ECO:0000313" key="1">
    <source>
        <dbReference type="EMBL" id="KAE9532598.1"/>
    </source>
</evidence>
<evidence type="ECO:0000313" key="2">
    <source>
        <dbReference type="Proteomes" id="UP000475862"/>
    </source>
</evidence>
<dbReference type="AlphaFoldDB" id="A0A6G0TIR9"/>
<comment type="caution">
    <text evidence="1">The sequence shown here is derived from an EMBL/GenBank/DDBJ whole genome shotgun (WGS) entry which is preliminary data.</text>
</comment>
<gene>
    <name evidence="1" type="ORF">AGLY_009679</name>
</gene>
<name>A0A6G0TIR9_APHGL</name>
<organism evidence="1 2">
    <name type="scientific">Aphis glycines</name>
    <name type="common">Soybean aphid</name>
    <dbReference type="NCBI Taxonomy" id="307491"/>
    <lineage>
        <taxon>Eukaryota</taxon>
        <taxon>Metazoa</taxon>
        <taxon>Ecdysozoa</taxon>
        <taxon>Arthropoda</taxon>
        <taxon>Hexapoda</taxon>
        <taxon>Insecta</taxon>
        <taxon>Pterygota</taxon>
        <taxon>Neoptera</taxon>
        <taxon>Paraneoptera</taxon>
        <taxon>Hemiptera</taxon>
        <taxon>Sternorrhyncha</taxon>
        <taxon>Aphidomorpha</taxon>
        <taxon>Aphidoidea</taxon>
        <taxon>Aphididae</taxon>
        <taxon>Aphidini</taxon>
        <taxon>Aphis</taxon>
        <taxon>Aphis</taxon>
    </lineage>
</organism>